<keyword evidence="8" id="KW-0430">Lectin</keyword>
<dbReference type="InterPro" id="IPR000719">
    <property type="entry name" value="Prot_kinase_dom"/>
</dbReference>
<feature type="binding site" evidence="19">
    <location>
        <position position="465"/>
    </location>
    <ligand>
        <name>ATP</name>
        <dbReference type="ChEBI" id="CHEBI:30616"/>
    </ligand>
</feature>
<evidence type="ECO:0000256" key="16">
    <source>
        <dbReference type="ARBA" id="ARBA00023180"/>
    </source>
</evidence>
<dbReference type="PANTHER" id="PTHR47974:SF20">
    <property type="entry name" value="RECEPTOR-LIKE SERINE_THREONINE-PROTEIN KINASE"/>
    <property type="match status" value="1"/>
</dbReference>
<evidence type="ECO:0000256" key="21">
    <source>
        <dbReference type="SAM" id="Phobius"/>
    </source>
</evidence>
<dbReference type="InterPro" id="IPR001480">
    <property type="entry name" value="Bulb-type_lectin_dom"/>
</dbReference>
<keyword evidence="3" id="KW-0723">Serine/threonine-protein kinase</keyword>
<keyword evidence="14" id="KW-1015">Disulfide bond</keyword>
<dbReference type="GO" id="GO:0030246">
    <property type="term" value="F:carbohydrate binding"/>
    <property type="evidence" value="ECO:0007669"/>
    <property type="project" value="UniProtKB-KW"/>
</dbReference>
<evidence type="ECO:0000256" key="20">
    <source>
        <dbReference type="SAM" id="MobiDB-lite"/>
    </source>
</evidence>
<dbReference type="InterPro" id="IPR011009">
    <property type="entry name" value="Kinase-like_dom_sf"/>
</dbReference>
<dbReference type="Proteomes" id="UP001180020">
    <property type="component" value="Unassembled WGS sequence"/>
</dbReference>
<feature type="compositionally biased region" description="Low complexity" evidence="20">
    <location>
        <begin position="756"/>
        <end position="767"/>
    </location>
</feature>
<evidence type="ECO:0000259" key="23">
    <source>
        <dbReference type="PROSITE" id="PS50927"/>
    </source>
</evidence>
<dbReference type="SUPFAM" id="SSF51110">
    <property type="entry name" value="alpha-D-mannose-specific plant lectins"/>
    <property type="match status" value="1"/>
</dbReference>
<dbReference type="CDD" id="cd00028">
    <property type="entry name" value="B_lectin"/>
    <property type="match status" value="1"/>
</dbReference>
<feature type="domain" description="Apple" evidence="24">
    <location>
        <begin position="285"/>
        <end position="363"/>
    </location>
</feature>
<evidence type="ECO:0000256" key="1">
    <source>
        <dbReference type="ARBA" id="ARBA00004479"/>
    </source>
</evidence>
<feature type="region of interest" description="Disordered" evidence="20">
    <location>
        <begin position="738"/>
        <end position="768"/>
    </location>
</feature>
<keyword evidence="7" id="KW-0732">Signal</keyword>
<dbReference type="InterPro" id="IPR017441">
    <property type="entry name" value="Protein_kinase_ATP_BS"/>
</dbReference>
<dbReference type="PROSITE" id="PS00107">
    <property type="entry name" value="PROTEIN_KINASE_ATP"/>
    <property type="match status" value="1"/>
</dbReference>
<reference evidence="25" key="2">
    <citation type="submission" date="2023-06" db="EMBL/GenBank/DDBJ databases">
        <authorList>
            <person name="Ma L."/>
            <person name="Liu K.-W."/>
            <person name="Li Z."/>
            <person name="Hsiao Y.-Y."/>
            <person name="Qi Y."/>
            <person name="Fu T."/>
            <person name="Tang G."/>
            <person name="Zhang D."/>
            <person name="Sun W.-H."/>
            <person name="Liu D.-K."/>
            <person name="Li Y."/>
            <person name="Chen G.-Z."/>
            <person name="Liu X.-D."/>
            <person name="Liao X.-Y."/>
            <person name="Jiang Y.-T."/>
            <person name="Yu X."/>
            <person name="Hao Y."/>
            <person name="Huang J."/>
            <person name="Zhao X.-W."/>
            <person name="Ke S."/>
            <person name="Chen Y.-Y."/>
            <person name="Wu W.-L."/>
            <person name="Hsu J.-L."/>
            <person name="Lin Y.-F."/>
            <person name="Huang M.-D."/>
            <person name="Li C.-Y."/>
            <person name="Huang L."/>
            <person name="Wang Z.-W."/>
            <person name="Zhao X."/>
            <person name="Zhong W.-Y."/>
            <person name="Peng D.-H."/>
            <person name="Ahmad S."/>
            <person name="Lan S."/>
            <person name="Zhang J.-S."/>
            <person name="Tsai W.-C."/>
            <person name="Van De Peer Y."/>
            <person name="Liu Z.-J."/>
        </authorList>
    </citation>
    <scope>NUCLEOTIDE SEQUENCE</scope>
    <source>
        <strain evidence="25">CP</strain>
        <tissue evidence="25">Leaves</tissue>
    </source>
</reference>
<dbReference type="PROSITE" id="PS00108">
    <property type="entry name" value="PROTEIN_KINASE_ST"/>
    <property type="match status" value="1"/>
</dbReference>
<evidence type="ECO:0000256" key="7">
    <source>
        <dbReference type="ARBA" id="ARBA00022729"/>
    </source>
</evidence>
<evidence type="ECO:0000256" key="6">
    <source>
        <dbReference type="ARBA" id="ARBA00022692"/>
    </source>
</evidence>
<keyword evidence="11 19" id="KW-0067">ATP-binding</keyword>
<dbReference type="PROSITE" id="PS50927">
    <property type="entry name" value="BULB_LECTIN"/>
    <property type="match status" value="1"/>
</dbReference>
<feature type="compositionally biased region" description="Low complexity" evidence="20">
    <location>
        <begin position="903"/>
        <end position="914"/>
    </location>
</feature>
<dbReference type="AlphaFoldDB" id="A0AAV9C700"/>
<dbReference type="InterPro" id="IPR000858">
    <property type="entry name" value="S_locus_glycoprot_dom"/>
</dbReference>
<dbReference type="PROSITE" id="PS50948">
    <property type="entry name" value="PAN"/>
    <property type="match status" value="1"/>
</dbReference>
<keyword evidence="13 21" id="KW-0472">Membrane</keyword>
<evidence type="ECO:0000259" key="22">
    <source>
        <dbReference type="PROSITE" id="PS50011"/>
    </source>
</evidence>
<name>A0AAV9C700_ACOCL</name>
<dbReference type="PANTHER" id="PTHR47974">
    <property type="entry name" value="OS07G0415500 PROTEIN"/>
    <property type="match status" value="1"/>
</dbReference>
<comment type="caution">
    <text evidence="25">The sequence shown here is derived from an EMBL/GenBank/DDBJ whole genome shotgun (WGS) entry which is preliminary data.</text>
</comment>
<keyword evidence="15" id="KW-0675">Receptor</keyword>
<dbReference type="InterPro" id="IPR003609">
    <property type="entry name" value="Pan_app"/>
</dbReference>
<protein>
    <recommendedName>
        <fullName evidence="2">non-specific serine/threonine protein kinase</fullName>
        <ecNumber evidence="2">2.7.11.1</ecNumber>
    </recommendedName>
</protein>
<dbReference type="SMART" id="SM00108">
    <property type="entry name" value="B_lectin"/>
    <property type="match status" value="1"/>
</dbReference>
<sequence>MGFFTVDGGSSWFLGIWYASIPIRSYVWVANRRSPVTGPLSSSATLVLIDGEGLTVTDSAGRGVWSSGGGNATEARLLDTGNLVVFYGDRGKKDMEITRRLSITCWRSPSDPSPGLYSLRLSPRSYGSFELVYRGEEGEIPYWTTGNWTSGGWFSRVPEMTVPYIYTFRFNRPFTEEASFAYSEALPSPPPTRFSVDPSGQIRQYTWSAQTANWNMFWSRPDDPCRVYGLCGHLGLCSAAATAGGVDVRRPCECPHEFVPADPPGWDSGDFSSGCVRRSGGGSACAGDTFEEVGAFVFEGGGRAVAVSVANLGSCEESCRRNCSCLGLTFDSKTGRCENLYGRVLNLQESADHEAAVLYLRIDGGDGDGRIARWKVAVLSCGSSMAFLGLTFLLFLIWKLKQRQRRGGDQDDEEANLPVTNLRVFTYKELQTATRDFSEELGHGGFGAVFRGDLPGPSPIPVAVKRLDRPGGGERDFRAEVRTIGSVHHVNLVRLIGFCLDGPHRLLVYDCMRNGPLSAYLRRENRRENLSWAVRFRIAVGTARGIAYLHEECRDRILHCDIKPENILLDGDYNPKVSDFGLAKLIGRDFSRVLTTMRGTWGYVAPEWISGVAITPKADVYSYGMTLLEIIGGRRNVDSTEDGGEQWFFPPWAAKRIIEGGVADVVDPALGGEFDAAEAERAGLVAVWCIQDEEGARPTMGSVVKMLEGTVGVTTPPPPQLLQALVSGDSYARAAVGGSGTVSGSTGSSGDGSVGGVSTRGTVGSRGTQEESFLLMETELCSSRAFSSSREESGDEELTVLPRHTKVIVTGNNRTKSVLVGLQGVVKKAVGLGGWHWLVLKNGVEVKLQRNALSVLEPPTGNEVDEDDDNSFCSSSDMTEKDHDYCSTEFRKPCKPRVRHARSSNNSVKSISRSNSREIQSRAFNAPPVRNLKAC</sequence>
<dbReference type="Pfam" id="PF00069">
    <property type="entry name" value="Pkinase"/>
    <property type="match status" value="1"/>
</dbReference>
<evidence type="ECO:0000256" key="10">
    <source>
        <dbReference type="ARBA" id="ARBA00022777"/>
    </source>
</evidence>
<evidence type="ECO:0000256" key="18">
    <source>
        <dbReference type="ARBA" id="ARBA00048679"/>
    </source>
</evidence>
<evidence type="ECO:0000256" key="9">
    <source>
        <dbReference type="ARBA" id="ARBA00022741"/>
    </source>
</evidence>
<dbReference type="GO" id="GO:0004674">
    <property type="term" value="F:protein serine/threonine kinase activity"/>
    <property type="evidence" value="ECO:0007669"/>
    <property type="project" value="UniProtKB-KW"/>
</dbReference>
<comment type="subcellular location">
    <subcellularLocation>
        <location evidence="1">Membrane</location>
        <topology evidence="1">Single-pass type I membrane protein</topology>
    </subcellularLocation>
</comment>
<dbReference type="InterPro" id="IPR008271">
    <property type="entry name" value="Ser/Thr_kinase_AS"/>
</dbReference>
<dbReference type="GO" id="GO:0016020">
    <property type="term" value="C:membrane"/>
    <property type="evidence" value="ECO:0007669"/>
    <property type="project" value="UniProtKB-SubCell"/>
</dbReference>
<evidence type="ECO:0000256" key="13">
    <source>
        <dbReference type="ARBA" id="ARBA00023136"/>
    </source>
</evidence>
<dbReference type="EMBL" id="JAUJYO010000021">
    <property type="protein sequence ID" value="KAK1284651.1"/>
    <property type="molecule type" value="Genomic_DNA"/>
</dbReference>
<evidence type="ECO:0000256" key="12">
    <source>
        <dbReference type="ARBA" id="ARBA00022989"/>
    </source>
</evidence>
<keyword evidence="10 25" id="KW-0418">Kinase</keyword>
<evidence type="ECO:0000256" key="8">
    <source>
        <dbReference type="ARBA" id="ARBA00022734"/>
    </source>
</evidence>
<keyword evidence="4" id="KW-0597">Phosphoprotein</keyword>
<dbReference type="PROSITE" id="PS50011">
    <property type="entry name" value="PROTEIN_KINASE_DOM"/>
    <property type="match status" value="1"/>
</dbReference>
<comment type="catalytic activity">
    <reaction evidence="18">
        <text>L-seryl-[protein] + ATP = O-phospho-L-seryl-[protein] + ADP + H(+)</text>
        <dbReference type="Rhea" id="RHEA:17989"/>
        <dbReference type="Rhea" id="RHEA-COMP:9863"/>
        <dbReference type="Rhea" id="RHEA-COMP:11604"/>
        <dbReference type="ChEBI" id="CHEBI:15378"/>
        <dbReference type="ChEBI" id="CHEBI:29999"/>
        <dbReference type="ChEBI" id="CHEBI:30616"/>
        <dbReference type="ChEBI" id="CHEBI:83421"/>
        <dbReference type="ChEBI" id="CHEBI:456216"/>
        <dbReference type="EC" id="2.7.11.1"/>
    </reaction>
</comment>
<evidence type="ECO:0000256" key="11">
    <source>
        <dbReference type="ARBA" id="ARBA00022840"/>
    </source>
</evidence>
<feature type="transmembrane region" description="Helical" evidence="21">
    <location>
        <begin position="376"/>
        <end position="398"/>
    </location>
</feature>
<comment type="catalytic activity">
    <reaction evidence="17">
        <text>L-threonyl-[protein] + ATP = O-phospho-L-threonyl-[protein] + ADP + H(+)</text>
        <dbReference type="Rhea" id="RHEA:46608"/>
        <dbReference type="Rhea" id="RHEA-COMP:11060"/>
        <dbReference type="Rhea" id="RHEA-COMP:11605"/>
        <dbReference type="ChEBI" id="CHEBI:15378"/>
        <dbReference type="ChEBI" id="CHEBI:30013"/>
        <dbReference type="ChEBI" id="CHEBI:30616"/>
        <dbReference type="ChEBI" id="CHEBI:61977"/>
        <dbReference type="ChEBI" id="CHEBI:456216"/>
        <dbReference type="EC" id="2.7.11.1"/>
    </reaction>
</comment>
<dbReference type="InterPro" id="IPR036426">
    <property type="entry name" value="Bulb-type_lectin_dom_sf"/>
</dbReference>
<evidence type="ECO:0000256" key="5">
    <source>
        <dbReference type="ARBA" id="ARBA00022679"/>
    </source>
</evidence>
<dbReference type="Gene3D" id="3.30.200.20">
    <property type="entry name" value="Phosphorylase Kinase, domain 1"/>
    <property type="match status" value="1"/>
</dbReference>
<dbReference type="Pfam" id="PF00954">
    <property type="entry name" value="S_locus_glycop"/>
    <property type="match status" value="1"/>
</dbReference>
<dbReference type="GO" id="GO:0005524">
    <property type="term" value="F:ATP binding"/>
    <property type="evidence" value="ECO:0007669"/>
    <property type="project" value="UniProtKB-UniRule"/>
</dbReference>
<evidence type="ECO:0000313" key="26">
    <source>
        <dbReference type="Proteomes" id="UP001180020"/>
    </source>
</evidence>
<keyword evidence="5" id="KW-0808">Transferase</keyword>
<evidence type="ECO:0000256" key="3">
    <source>
        <dbReference type="ARBA" id="ARBA00022527"/>
    </source>
</evidence>
<organism evidence="25 26">
    <name type="scientific">Acorus calamus</name>
    <name type="common">Sweet flag</name>
    <dbReference type="NCBI Taxonomy" id="4465"/>
    <lineage>
        <taxon>Eukaryota</taxon>
        <taxon>Viridiplantae</taxon>
        <taxon>Streptophyta</taxon>
        <taxon>Embryophyta</taxon>
        <taxon>Tracheophyta</taxon>
        <taxon>Spermatophyta</taxon>
        <taxon>Magnoliopsida</taxon>
        <taxon>Liliopsida</taxon>
        <taxon>Acoraceae</taxon>
        <taxon>Acorus</taxon>
    </lineage>
</organism>
<feature type="region of interest" description="Disordered" evidence="20">
    <location>
        <begin position="897"/>
        <end position="935"/>
    </location>
</feature>
<evidence type="ECO:0000256" key="14">
    <source>
        <dbReference type="ARBA" id="ARBA00023157"/>
    </source>
</evidence>
<dbReference type="FunFam" id="1.10.510.10:FF:000248">
    <property type="entry name" value="S-receptor-like kinase 5"/>
    <property type="match status" value="1"/>
</dbReference>
<evidence type="ECO:0000259" key="24">
    <source>
        <dbReference type="PROSITE" id="PS50948"/>
    </source>
</evidence>
<dbReference type="CDD" id="cd01098">
    <property type="entry name" value="PAN_AP_plant"/>
    <property type="match status" value="1"/>
</dbReference>
<keyword evidence="9 19" id="KW-0547">Nucleotide-binding</keyword>
<dbReference type="CDD" id="cd14066">
    <property type="entry name" value="STKc_IRAK"/>
    <property type="match status" value="1"/>
</dbReference>
<accession>A0AAV9C700</accession>
<feature type="compositionally biased region" description="Gly residues" evidence="20">
    <location>
        <begin position="738"/>
        <end position="755"/>
    </location>
</feature>
<feature type="domain" description="Protein kinase" evidence="22">
    <location>
        <begin position="435"/>
        <end position="711"/>
    </location>
</feature>
<dbReference type="SUPFAM" id="SSF56112">
    <property type="entry name" value="Protein kinase-like (PK-like)"/>
    <property type="match status" value="1"/>
</dbReference>
<dbReference type="EC" id="2.7.11.1" evidence="2"/>
<proteinExistence type="predicted"/>
<keyword evidence="12 21" id="KW-1133">Transmembrane helix</keyword>
<dbReference type="FunFam" id="3.30.200.20:FF:000178">
    <property type="entry name" value="serine/threonine-protein kinase PBS1-like"/>
    <property type="match status" value="1"/>
</dbReference>
<dbReference type="Gene3D" id="1.10.510.10">
    <property type="entry name" value="Transferase(Phosphotransferase) domain 1"/>
    <property type="match status" value="1"/>
</dbReference>
<dbReference type="SMART" id="SM00220">
    <property type="entry name" value="S_TKc"/>
    <property type="match status" value="1"/>
</dbReference>
<keyword evidence="6 21" id="KW-0812">Transmembrane</keyword>
<keyword evidence="16" id="KW-0325">Glycoprotein</keyword>
<dbReference type="GO" id="GO:0051707">
    <property type="term" value="P:response to other organism"/>
    <property type="evidence" value="ECO:0007669"/>
    <property type="project" value="UniProtKB-ARBA"/>
</dbReference>
<dbReference type="GO" id="GO:0048544">
    <property type="term" value="P:recognition of pollen"/>
    <property type="evidence" value="ECO:0007669"/>
    <property type="project" value="InterPro"/>
</dbReference>
<evidence type="ECO:0000256" key="2">
    <source>
        <dbReference type="ARBA" id="ARBA00012513"/>
    </source>
</evidence>
<gene>
    <name evidence="25" type="primary">SD22</name>
    <name evidence="25" type="ORF">QJS10_CPB21g00394</name>
</gene>
<evidence type="ECO:0000256" key="4">
    <source>
        <dbReference type="ARBA" id="ARBA00022553"/>
    </source>
</evidence>
<dbReference type="Gene3D" id="2.90.10.30">
    <property type="match status" value="1"/>
</dbReference>
<feature type="domain" description="Bulb-type lectin" evidence="23">
    <location>
        <begin position="1"/>
        <end position="98"/>
    </location>
</feature>
<keyword evidence="26" id="KW-1185">Reference proteome</keyword>
<evidence type="ECO:0000256" key="15">
    <source>
        <dbReference type="ARBA" id="ARBA00023170"/>
    </source>
</evidence>
<evidence type="ECO:0000313" key="25">
    <source>
        <dbReference type="EMBL" id="KAK1284651.1"/>
    </source>
</evidence>
<dbReference type="Pfam" id="PF01453">
    <property type="entry name" value="B_lectin"/>
    <property type="match status" value="1"/>
</dbReference>
<evidence type="ECO:0000256" key="17">
    <source>
        <dbReference type="ARBA" id="ARBA00047899"/>
    </source>
</evidence>
<reference evidence="25" key="1">
    <citation type="journal article" date="2023" name="Nat. Commun.">
        <title>Diploid and tetraploid genomes of Acorus and the evolution of monocots.</title>
        <authorList>
            <person name="Ma L."/>
            <person name="Liu K.W."/>
            <person name="Li Z."/>
            <person name="Hsiao Y.Y."/>
            <person name="Qi Y."/>
            <person name="Fu T."/>
            <person name="Tang G.D."/>
            <person name="Zhang D."/>
            <person name="Sun W.H."/>
            <person name="Liu D.K."/>
            <person name="Li Y."/>
            <person name="Chen G.Z."/>
            <person name="Liu X.D."/>
            <person name="Liao X.Y."/>
            <person name="Jiang Y.T."/>
            <person name="Yu X."/>
            <person name="Hao Y."/>
            <person name="Huang J."/>
            <person name="Zhao X.W."/>
            <person name="Ke S."/>
            <person name="Chen Y.Y."/>
            <person name="Wu W.L."/>
            <person name="Hsu J.L."/>
            <person name="Lin Y.F."/>
            <person name="Huang M.D."/>
            <person name="Li C.Y."/>
            <person name="Huang L."/>
            <person name="Wang Z.W."/>
            <person name="Zhao X."/>
            <person name="Zhong W.Y."/>
            <person name="Peng D.H."/>
            <person name="Ahmad S."/>
            <person name="Lan S."/>
            <person name="Zhang J.S."/>
            <person name="Tsai W.C."/>
            <person name="Van de Peer Y."/>
            <person name="Liu Z.J."/>
        </authorList>
    </citation>
    <scope>NUCLEOTIDE SEQUENCE</scope>
    <source>
        <strain evidence="25">CP</strain>
    </source>
</reference>
<evidence type="ECO:0000256" key="19">
    <source>
        <dbReference type="PROSITE-ProRule" id="PRU10141"/>
    </source>
</evidence>